<proteinExistence type="predicted"/>
<sequence>MKLLTTAALAASLCIISVSPVLAENIVGSVRAWQYMQADGWKSADGTDNNTLHNALYQADVIGNYPWTKQFLLRARGGGDYYLATRKRTRYAGWM</sequence>
<dbReference type="Proteomes" id="UP000251584">
    <property type="component" value="Unassembled WGS sequence"/>
</dbReference>
<dbReference type="AlphaFoldDB" id="A0A2X2X1T4"/>
<gene>
    <name evidence="2" type="ORF">NCTC10786_06256</name>
</gene>
<feature type="signal peptide" evidence="1">
    <location>
        <begin position="1"/>
        <end position="23"/>
    </location>
</feature>
<evidence type="ECO:0000313" key="2">
    <source>
        <dbReference type="EMBL" id="SQB42005.1"/>
    </source>
</evidence>
<organism evidence="2 3">
    <name type="scientific">Citrobacter koseri</name>
    <name type="common">Citrobacter diversus</name>
    <dbReference type="NCBI Taxonomy" id="545"/>
    <lineage>
        <taxon>Bacteria</taxon>
        <taxon>Pseudomonadati</taxon>
        <taxon>Pseudomonadota</taxon>
        <taxon>Gammaproteobacteria</taxon>
        <taxon>Enterobacterales</taxon>
        <taxon>Enterobacteriaceae</taxon>
        <taxon>Citrobacter</taxon>
    </lineage>
</organism>
<keyword evidence="1" id="KW-0732">Signal</keyword>
<dbReference type="EMBL" id="UAVY01000011">
    <property type="protein sequence ID" value="SQB42005.1"/>
    <property type="molecule type" value="Genomic_DNA"/>
</dbReference>
<protein>
    <submittedName>
        <fullName evidence="2">Uncharacterized protein</fullName>
    </submittedName>
</protein>
<accession>A0A2X2X1T4</accession>
<reference evidence="2 3" key="1">
    <citation type="submission" date="2018-06" db="EMBL/GenBank/DDBJ databases">
        <authorList>
            <consortium name="Pathogen Informatics"/>
            <person name="Doyle S."/>
        </authorList>
    </citation>
    <scope>NUCLEOTIDE SEQUENCE [LARGE SCALE GENOMIC DNA]</scope>
    <source>
        <strain evidence="2 3">NCTC10786</strain>
    </source>
</reference>
<feature type="chain" id="PRO_5016176165" evidence="1">
    <location>
        <begin position="24"/>
        <end position="95"/>
    </location>
</feature>
<evidence type="ECO:0000313" key="3">
    <source>
        <dbReference type="Proteomes" id="UP000251584"/>
    </source>
</evidence>
<name>A0A2X2X1T4_CITKO</name>
<evidence type="ECO:0000256" key="1">
    <source>
        <dbReference type="SAM" id="SignalP"/>
    </source>
</evidence>